<sequence length="368" mass="42270">MASYVKRGKTWQYTISRMINGKPDPIRKGGFATKKEAQVVAGEIEEKLRKGIQPHLRMEPFDEYYETWVRVFKPNIAKNTLERYLNTHKTLQEHFGGVPIQEITKRRYQEFLNVYGATRTRESVRKLNTHIRACVRNAIDEGIIQVDFTRGIALTGSKAGKKEEDKYIDYEDAKKLITYLKNNLDTLTDHLILLGLSSGFRFGELVGLTKKDFLFESSEIQINKTWGYTKKMKKGFGPTKNAKSDRTINIDPETMGIFQSLLNSMPENPPGLIFYSAKSMYKCLSNGGANKRLDLLLNQLGISSMSMHGLRHTHASILLYKKVSIYYVSERLGHADIDTTMKYYAHIVKELREEDQKNTTKIFTDLLT</sequence>
<dbReference type="EMBL" id="CP016808">
    <property type="protein sequence ID" value="ANY70445.1"/>
    <property type="molecule type" value="Genomic_DNA"/>
</dbReference>
<keyword evidence="3 5" id="KW-0238">DNA-binding</keyword>
<dbReference type="PANTHER" id="PTHR30349">
    <property type="entry name" value="PHAGE INTEGRASE-RELATED"/>
    <property type="match status" value="1"/>
</dbReference>
<dbReference type="RefSeq" id="WP_099521356.1">
    <property type="nucleotide sequence ID" value="NZ_CP016808.1"/>
</dbReference>
<dbReference type="Pfam" id="PF14657">
    <property type="entry name" value="Arm-DNA-bind_4"/>
    <property type="match status" value="1"/>
</dbReference>
<feature type="domain" description="Core-binding (CB)" evidence="7">
    <location>
        <begin position="56"/>
        <end position="139"/>
    </location>
</feature>
<protein>
    <submittedName>
        <fullName evidence="8">Integrase</fullName>
    </submittedName>
</protein>
<keyword evidence="4" id="KW-0233">DNA recombination</keyword>
<dbReference type="SUPFAM" id="SSF56349">
    <property type="entry name" value="DNA breaking-rejoining enzymes"/>
    <property type="match status" value="1"/>
</dbReference>
<dbReference type="Gene3D" id="1.10.443.10">
    <property type="entry name" value="Intergrase catalytic core"/>
    <property type="match status" value="1"/>
</dbReference>
<dbReference type="AlphaFoldDB" id="A0A1B2DRW1"/>
<dbReference type="CDD" id="cd01189">
    <property type="entry name" value="INT_ICEBs1_C_like"/>
    <property type="match status" value="1"/>
</dbReference>
<dbReference type="PROSITE" id="PS51900">
    <property type="entry name" value="CB"/>
    <property type="match status" value="1"/>
</dbReference>
<name>A0A1B2DRW1_9BACL</name>
<comment type="similarity">
    <text evidence="1">Belongs to the 'phage' integrase family.</text>
</comment>
<dbReference type="PANTHER" id="PTHR30349:SF64">
    <property type="entry name" value="PROPHAGE INTEGRASE INTD-RELATED"/>
    <property type="match status" value="1"/>
</dbReference>
<dbReference type="InterPro" id="IPR028259">
    <property type="entry name" value="AP2-like_int_N"/>
</dbReference>
<dbReference type="GO" id="GO:0003677">
    <property type="term" value="F:DNA binding"/>
    <property type="evidence" value="ECO:0007669"/>
    <property type="project" value="UniProtKB-UniRule"/>
</dbReference>
<dbReference type="Gene3D" id="1.10.150.130">
    <property type="match status" value="1"/>
</dbReference>
<evidence type="ECO:0000259" key="7">
    <source>
        <dbReference type="PROSITE" id="PS51900"/>
    </source>
</evidence>
<evidence type="ECO:0000256" key="2">
    <source>
        <dbReference type="ARBA" id="ARBA00022908"/>
    </source>
</evidence>
<dbReference type="Pfam" id="PF14659">
    <property type="entry name" value="Phage_int_SAM_3"/>
    <property type="match status" value="1"/>
</dbReference>
<accession>A0A1B2DRW1</accession>
<dbReference type="Pfam" id="PF00589">
    <property type="entry name" value="Phage_integrase"/>
    <property type="match status" value="1"/>
</dbReference>
<dbReference type="InterPro" id="IPR011010">
    <property type="entry name" value="DNA_brk_join_enz"/>
</dbReference>
<dbReference type="GO" id="GO:0006310">
    <property type="term" value="P:DNA recombination"/>
    <property type="evidence" value="ECO:0007669"/>
    <property type="project" value="UniProtKB-KW"/>
</dbReference>
<evidence type="ECO:0000256" key="1">
    <source>
        <dbReference type="ARBA" id="ARBA00008857"/>
    </source>
</evidence>
<evidence type="ECO:0000256" key="3">
    <source>
        <dbReference type="ARBA" id="ARBA00023125"/>
    </source>
</evidence>
<dbReference type="InterPro" id="IPR002104">
    <property type="entry name" value="Integrase_catalytic"/>
</dbReference>
<dbReference type="InterPro" id="IPR013762">
    <property type="entry name" value="Integrase-like_cat_sf"/>
</dbReference>
<reference evidence="8" key="1">
    <citation type="submission" date="2016-08" db="EMBL/GenBank/DDBJ databases">
        <title>Complete Genome Seqeunce of Paenibacillus sp. BIHB 4019 from tea rhizoplane.</title>
        <authorList>
            <person name="Thakur R."/>
            <person name="Swarnkar M.K."/>
            <person name="Gulati A."/>
        </authorList>
    </citation>
    <scope>NUCLEOTIDE SEQUENCE [LARGE SCALE GENOMIC DNA]</scope>
    <source>
        <strain evidence="8">BIHB4019</strain>
    </source>
</reference>
<evidence type="ECO:0000313" key="8">
    <source>
        <dbReference type="EMBL" id="ANY70445.1"/>
    </source>
</evidence>
<organism evidence="8">
    <name type="scientific">Paenibacillus sp. BIHB 4019</name>
    <dbReference type="NCBI Taxonomy" id="1870819"/>
    <lineage>
        <taxon>Bacteria</taxon>
        <taxon>Bacillati</taxon>
        <taxon>Bacillota</taxon>
        <taxon>Bacilli</taxon>
        <taxon>Bacillales</taxon>
        <taxon>Paenibacillaceae</taxon>
        <taxon>Paenibacillus</taxon>
    </lineage>
</organism>
<dbReference type="InterPro" id="IPR050090">
    <property type="entry name" value="Tyrosine_recombinase_XerCD"/>
</dbReference>
<dbReference type="InterPro" id="IPR044068">
    <property type="entry name" value="CB"/>
</dbReference>
<evidence type="ECO:0000259" key="6">
    <source>
        <dbReference type="PROSITE" id="PS51898"/>
    </source>
</evidence>
<evidence type="ECO:0000256" key="5">
    <source>
        <dbReference type="PROSITE-ProRule" id="PRU01248"/>
    </source>
</evidence>
<proteinExistence type="inferred from homology"/>
<dbReference type="InterPro" id="IPR004107">
    <property type="entry name" value="Integrase_SAM-like_N"/>
</dbReference>
<dbReference type="InterPro" id="IPR010998">
    <property type="entry name" value="Integrase_recombinase_N"/>
</dbReference>
<gene>
    <name evidence="8" type="ORF">BBD42_31065</name>
</gene>
<dbReference type="GO" id="GO:0015074">
    <property type="term" value="P:DNA integration"/>
    <property type="evidence" value="ECO:0007669"/>
    <property type="project" value="UniProtKB-KW"/>
</dbReference>
<evidence type="ECO:0000256" key="4">
    <source>
        <dbReference type="ARBA" id="ARBA00023172"/>
    </source>
</evidence>
<keyword evidence="2" id="KW-0229">DNA integration</keyword>
<dbReference type="PROSITE" id="PS51898">
    <property type="entry name" value="TYR_RECOMBINASE"/>
    <property type="match status" value="1"/>
</dbReference>
<feature type="domain" description="Tyr recombinase" evidence="6">
    <location>
        <begin position="163"/>
        <end position="361"/>
    </location>
</feature>